<reference evidence="2 3" key="1">
    <citation type="submission" date="2019-12" db="EMBL/GenBank/DDBJ databases">
        <title>Genomic-based taxomic classification of the family Erythrobacteraceae.</title>
        <authorList>
            <person name="Xu L."/>
        </authorList>
    </citation>
    <scope>NUCLEOTIDE SEQUENCE [LARGE SCALE GENOMIC DNA]</scope>
    <source>
        <strain evidence="2 3">100921-2</strain>
    </source>
</reference>
<dbReference type="PROSITE" id="PS51186">
    <property type="entry name" value="GNAT"/>
    <property type="match status" value="1"/>
</dbReference>
<dbReference type="Gene3D" id="3.40.630.30">
    <property type="match status" value="1"/>
</dbReference>
<name>A0A6I4TFY3_9SPHN</name>
<dbReference type="CDD" id="cd04301">
    <property type="entry name" value="NAT_SF"/>
    <property type="match status" value="1"/>
</dbReference>
<keyword evidence="2" id="KW-0808">Transferase</keyword>
<dbReference type="GO" id="GO:0016747">
    <property type="term" value="F:acyltransferase activity, transferring groups other than amino-acyl groups"/>
    <property type="evidence" value="ECO:0007669"/>
    <property type="project" value="InterPro"/>
</dbReference>
<evidence type="ECO:0000259" key="1">
    <source>
        <dbReference type="PROSITE" id="PS51186"/>
    </source>
</evidence>
<dbReference type="AlphaFoldDB" id="A0A6I4TFY3"/>
<comment type="caution">
    <text evidence="2">The sequence shown here is derived from an EMBL/GenBank/DDBJ whole genome shotgun (WGS) entry which is preliminary data.</text>
</comment>
<keyword evidence="3" id="KW-1185">Reference proteome</keyword>
<evidence type="ECO:0000313" key="2">
    <source>
        <dbReference type="EMBL" id="MXO75584.1"/>
    </source>
</evidence>
<dbReference type="InterPro" id="IPR000182">
    <property type="entry name" value="GNAT_dom"/>
</dbReference>
<organism evidence="2 3">
    <name type="scientific">Tsuneonella aeria</name>
    <dbReference type="NCBI Taxonomy" id="1837929"/>
    <lineage>
        <taxon>Bacteria</taxon>
        <taxon>Pseudomonadati</taxon>
        <taxon>Pseudomonadota</taxon>
        <taxon>Alphaproteobacteria</taxon>
        <taxon>Sphingomonadales</taxon>
        <taxon>Erythrobacteraceae</taxon>
        <taxon>Tsuneonella</taxon>
    </lineage>
</organism>
<evidence type="ECO:0000313" key="3">
    <source>
        <dbReference type="Proteomes" id="UP000439522"/>
    </source>
</evidence>
<dbReference type="Pfam" id="PF13527">
    <property type="entry name" value="Acetyltransf_9"/>
    <property type="match status" value="1"/>
</dbReference>
<dbReference type="SUPFAM" id="SSF55729">
    <property type="entry name" value="Acyl-CoA N-acyltransferases (Nat)"/>
    <property type="match status" value="1"/>
</dbReference>
<dbReference type="EMBL" id="WTZA01000001">
    <property type="protein sequence ID" value="MXO75584.1"/>
    <property type="molecule type" value="Genomic_DNA"/>
</dbReference>
<accession>A0A6I4TFY3</accession>
<dbReference type="InterPro" id="IPR016181">
    <property type="entry name" value="Acyl_CoA_acyltransferase"/>
</dbReference>
<protein>
    <submittedName>
        <fullName evidence="2">GNAT family N-acetyltransferase</fullName>
    </submittedName>
</protein>
<dbReference type="RefSeq" id="WP_160611211.1">
    <property type="nucleotide sequence ID" value="NZ_WTZA01000001.1"/>
</dbReference>
<feature type="domain" description="N-acetyltransferase" evidence="1">
    <location>
        <begin position="2"/>
        <end position="148"/>
    </location>
</feature>
<dbReference type="Proteomes" id="UP000439522">
    <property type="component" value="Unassembled WGS sequence"/>
</dbReference>
<dbReference type="OrthoDB" id="9797178at2"/>
<gene>
    <name evidence="2" type="ORF">GRI40_10185</name>
</gene>
<sequence>MTVIRPERPGDGAAIRAVTAEAFLGVPHSDGSEPDLIDRLRAEGDLTLSLVCEQGCEIVGHVAFSRVTIADGSTEWYGLGPVSVLPAHQGCRIGARLIEQGLAELTKRGARGVVLLGDPEYYSRFGFAHDSALMYPGPPPQYFQRLVIAGAAPAGIVRYAPAFG</sequence>
<proteinExistence type="predicted"/>